<dbReference type="InterPro" id="IPR009057">
    <property type="entry name" value="Homeodomain-like_sf"/>
</dbReference>
<evidence type="ECO:0000259" key="5">
    <source>
        <dbReference type="PROSITE" id="PS01124"/>
    </source>
</evidence>
<dbReference type="AlphaFoldDB" id="A0A917ZM88"/>
<reference evidence="6 7" key="1">
    <citation type="journal article" date="2014" name="Int. J. Syst. Evol. Microbiol.">
        <title>Complete genome sequence of Corynebacterium casei LMG S-19264T (=DSM 44701T), isolated from a smear-ripened cheese.</title>
        <authorList>
            <consortium name="US DOE Joint Genome Institute (JGI-PGF)"/>
            <person name="Walter F."/>
            <person name="Albersmeier A."/>
            <person name="Kalinowski J."/>
            <person name="Ruckert C."/>
        </authorList>
    </citation>
    <scope>NUCLEOTIDE SEQUENCE [LARGE SCALE GENOMIC DNA]</scope>
    <source>
        <strain evidence="6 7">CGMCC 1.7286</strain>
    </source>
</reference>
<dbReference type="Pfam" id="PF12833">
    <property type="entry name" value="HTH_18"/>
    <property type="match status" value="1"/>
</dbReference>
<dbReference type="Pfam" id="PF14525">
    <property type="entry name" value="AraC_binding_2"/>
    <property type="match status" value="1"/>
</dbReference>
<gene>
    <name evidence="6" type="ORF">GCM10011348_33700</name>
</gene>
<dbReference type="InterPro" id="IPR018062">
    <property type="entry name" value="HTH_AraC-typ_CS"/>
</dbReference>
<dbReference type="GO" id="GO:0003700">
    <property type="term" value="F:DNA-binding transcription factor activity"/>
    <property type="evidence" value="ECO:0007669"/>
    <property type="project" value="InterPro"/>
</dbReference>
<protein>
    <submittedName>
        <fullName evidence="6">Transcriptional regulator</fullName>
    </submittedName>
</protein>
<accession>A0A917ZM88</accession>
<dbReference type="SUPFAM" id="SSF46689">
    <property type="entry name" value="Homeodomain-like"/>
    <property type="match status" value="1"/>
</dbReference>
<dbReference type="RefSeq" id="WP_188861778.1">
    <property type="nucleotide sequence ID" value="NZ_BMLT01000009.1"/>
</dbReference>
<evidence type="ECO:0000256" key="4">
    <source>
        <dbReference type="SAM" id="MobiDB-lite"/>
    </source>
</evidence>
<dbReference type="EMBL" id="BMLT01000009">
    <property type="protein sequence ID" value="GGO85357.1"/>
    <property type="molecule type" value="Genomic_DNA"/>
</dbReference>
<keyword evidence="2" id="KW-0238">DNA-binding</keyword>
<feature type="domain" description="HTH araC/xylS-type" evidence="5">
    <location>
        <begin position="226"/>
        <end position="327"/>
    </location>
</feature>
<name>A0A917ZM88_9GAMM</name>
<dbReference type="GO" id="GO:0043565">
    <property type="term" value="F:sequence-specific DNA binding"/>
    <property type="evidence" value="ECO:0007669"/>
    <property type="project" value="InterPro"/>
</dbReference>
<dbReference type="PROSITE" id="PS00041">
    <property type="entry name" value="HTH_ARAC_FAMILY_1"/>
    <property type="match status" value="1"/>
</dbReference>
<comment type="caution">
    <text evidence="6">The sequence shown here is derived from an EMBL/GenBank/DDBJ whole genome shotgun (WGS) entry which is preliminary data.</text>
</comment>
<dbReference type="PANTHER" id="PTHR46796">
    <property type="entry name" value="HTH-TYPE TRANSCRIPTIONAL ACTIVATOR RHAS-RELATED"/>
    <property type="match status" value="1"/>
</dbReference>
<sequence>MRNNSDIQSQNAIAHNTQSTENIPQREKLDYWRSLVEEKVVPLEFKVVGDTPFEGSLYSSELGPATLSFIKATPHIAQRTPLNRFSPRSDSLVFNIVLLGNLIATQDGRESSLPTGTGVVVNAERAYRLNITQNSELAVLQVPRKMLSRSAPGLDRVVARNLATNNPYYPLIVAYVKELAIGIASLPPLTAKKIADNLADLLAAMVSETVQHSSTLISDHKFANLLRIKTFVEEHLQNSELCPATVASSLGISTRYINQLLAVEDTSLSRYIWQQRLERVARCLRDPALVCQNISTLAFSCGFNDTAHFSKTFRKRYSLSPSEYRRQHLGVC</sequence>
<evidence type="ECO:0000256" key="1">
    <source>
        <dbReference type="ARBA" id="ARBA00023015"/>
    </source>
</evidence>
<keyword evidence="1" id="KW-0805">Transcription regulation</keyword>
<dbReference type="InterPro" id="IPR035418">
    <property type="entry name" value="AraC-bd_2"/>
</dbReference>
<dbReference type="Proteomes" id="UP000599578">
    <property type="component" value="Unassembled WGS sequence"/>
</dbReference>
<evidence type="ECO:0000256" key="3">
    <source>
        <dbReference type="ARBA" id="ARBA00023163"/>
    </source>
</evidence>
<dbReference type="SMART" id="SM00342">
    <property type="entry name" value="HTH_ARAC"/>
    <property type="match status" value="1"/>
</dbReference>
<dbReference type="Gene3D" id="1.10.10.60">
    <property type="entry name" value="Homeodomain-like"/>
    <property type="match status" value="1"/>
</dbReference>
<dbReference type="InterPro" id="IPR050204">
    <property type="entry name" value="AraC_XylS_family_regulators"/>
</dbReference>
<organism evidence="6 7">
    <name type="scientific">Marinobacterium nitratireducens</name>
    <dbReference type="NCBI Taxonomy" id="518897"/>
    <lineage>
        <taxon>Bacteria</taxon>
        <taxon>Pseudomonadati</taxon>
        <taxon>Pseudomonadota</taxon>
        <taxon>Gammaproteobacteria</taxon>
        <taxon>Oceanospirillales</taxon>
        <taxon>Oceanospirillaceae</taxon>
        <taxon>Marinobacterium</taxon>
    </lineage>
</organism>
<dbReference type="PANTHER" id="PTHR46796:SF6">
    <property type="entry name" value="ARAC SUBFAMILY"/>
    <property type="match status" value="1"/>
</dbReference>
<dbReference type="PROSITE" id="PS01124">
    <property type="entry name" value="HTH_ARAC_FAMILY_2"/>
    <property type="match status" value="1"/>
</dbReference>
<dbReference type="InterPro" id="IPR020449">
    <property type="entry name" value="Tscrpt_reg_AraC-type_HTH"/>
</dbReference>
<keyword evidence="7" id="KW-1185">Reference proteome</keyword>
<dbReference type="InterPro" id="IPR018060">
    <property type="entry name" value="HTH_AraC"/>
</dbReference>
<evidence type="ECO:0000313" key="6">
    <source>
        <dbReference type="EMBL" id="GGO85357.1"/>
    </source>
</evidence>
<evidence type="ECO:0000313" key="7">
    <source>
        <dbReference type="Proteomes" id="UP000599578"/>
    </source>
</evidence>
<dbReference type="PRINTS" id="PR00032">
    <property type="entry name" value="HTHARAC"/>
</dbReference>
<feature type="region of interest" description="Disordered" evidence="4">
    <location>
        <begin position="1"/>
        <end position="21"/>
    </location>
</feature>
<proteinExistence type="predicted"/>
<evidence type="ECO:0000256" key="2">
    <source>
        <dbReference type="ARBA" id="ARBA00023125"/>
    </source>
</evidence>
<keyword evidence="3" id="KW-0804">Transcription</keyword>